<dbReference type="Pfam" id="PF01564">
    <property type="entry name" value="Spermine_synth"/>
    <property type="match status" value="1"/>
</dbReference>
<evidence type="ECO:0000313" key="7">
    <source>
        <dbReference type="Proteomes" id="UP000269591"/>
    </source>
</evidence>
<name>A0A3N0B4Y5_9ACTN</name>
<dbReference type="AlphaFoldDB" id="A0A3N0B4Y5"/>
<dbReference type="PROSITE" id="PS51006">
    <property type="entry name" value="PABS_2"/>
    <property type="match status" value="1"/>
</dbReference>
<dbReference type="GO" id="GO:0006596">
    <property type="term" value="P:polyamine biosynthetic process"/>
    <property type="evidence" value="ECO:0007669"/>
    <property type="project" value="UniProtKB-UniRule"/>
</dbReference>
<organism evidence="6 7">
    <name type="scientific">Slackia equolifaciens</name>
    <dbReference type="NCBI Taxonomy" id="498718"/>
    <lineage>
        <taxon>Bacteria</taxon>
        <taxon>Bacillati</taxon>
        <taxon>Actinomycetota</taxon>
        <taxon>Coriobacteriia</taxon>
        <taxon>Eggerthellales</taxon>
        <taxon>Eggerthellaceae</taxon>
        <taxon>Slackia</taxon>
    </lineage>
</organism>
<evidence type="ECO:0000256" key="2">
    <source>
        <dbReference type="ARBA" id="ARBA00022679"/>
    </source>
</evidence>
<dbReference type="EMBL" id="QIBX01000001">
    <property type="protein sequence ID" value="RNL42182.1"/>
    <property type="molecule type" value="Genomic_DNA"/>
</dbReference>
<dbReference type="InterPro" id="IPR029063">
    <property type="entry name" value="SAM-dependent_MTases_sf"/>
</dbReference>
<dbReference type="OrthoDB" id="9761985at2"/>
<evidence type="ECO:0000256" key="3">
    <source>
        <dbReference type="ARBA" id="ARBA00023115"/>
    </source>
</evidence>
<accession>A0A3N0B4Y5</accession>
<comment type="similarity">
    <text evidence="1">Belongs to the spermidine/spermine synthase family.</text>
</comment>
<dbReference type="SUPFAM" id="SSF53335">
    <property type="entry name" value="S-adenosyl-L-methionine-dependent methyltransferases"/>
    <property type="match status" value="1"/>
</dbReference>
<protein>
    <recommendedName>
        <fullName evidence="5">PABS domain-containing protein</fullName>
    </recommendedName>
</protein>
<comment type="caution">
    <text evidence="6">The sequence shown here is derived from an EMBL/GenBank/DDBJ whole genome shotgun (WGS) entry which is preliminary data.</text>
</comment>
<reference evidence="7" key="1">
    <citation type="submission" date="2018-05" db="EMBL/GenBank/DDBJ databases">
        <title>Genome Sequencing of selected type strains of the family Eggerthellaceae.</title>
        <authorList>
            <person name="Danylec N."/>
            <person name="Stoll D.A."/>
            <person name="Doetsch A."/>
            <person name="Huch M."/>
        </authorList>
    </citation>
    <scope>NUCLEOTIDE SEQUENCE [LARGE SCALE GENOMIC DNA]</scope>
    <source>
        <strain evidence="7">DSM 24851</strain>
    </source>
</reference>
<evidence type="ECO:0000256" key="4">
    <source>
        <dbReference type="PROSITE-ProRule" id="PRU00354"/>
    </source>
</evidence>
<evidence type="ECO:0000256" key="1">
    <source>
        <dbReference type="ARBA" id="ARBA00007867"/>
    </source>
</evidence>
<keyword evidence="3 4" id="KW-0620">Polyamine biosynthesis</keyword>
<dbReference type="GO" id="GO:0010487">
    <property type="term" value="F:thermospermine synthase activity"/>
    <property type="evidence" value="ECO:0007669"/>
    <property type="project" value="TreeGrafter"/>
</dbReference>
<feature type="active site" description="Proton acceptor" evidence="4">
    <location>
        <position position="182"/>
    </location>
</feature>
<keyword evidence="7" id="KW-1185">Reference proteome</keyword>
<dbReference type="InterPro" id="IPR030374">
    <property type="entry name" value="PABS"/>
</dbReference>
<feature type="domain" description="PABS" evidence="5">
    <location>
        <begin position="88"/>
        <end position="264"/>
    </location>
</feature>
<keyword evidence="2 4" id="KW-0808">Transferase</keyword>
<dbReference type="Proteomes" id="UP000269591">
    <property type="component" value="Unassembled WGS sequence"/>
</dbReference>
<gene>
    <name evidence="6" type="ORF">DMP06_00575</name>
</gene>
<dbReference type="Gene3D" id="3.40.50.150">
    <property type="entry name" value="Vaccinia Virus protein VP39"/>
    <property type="match status" value="1"/>
</dbReference>
<dbReference type="PANTHER" id="PTHR43317">
    <property type="entry name" value="THERMOSPERMINE SYNTHASE ACAULIS5"/>
    <property type="match status" value="1"/>
</dbReference>
<evidence type="ECO:0000259" key="5">
    <source>
        <dbReference type="PROSITE" id="PS51006"/>
    </source>
</evidence>
<dbReference type="NCBIfam" id="NF037959">
    <property type="entry name" value="MFS_SpdSyn"/>
    <property type="match status" value="1"/>
</dbReference>
<sequence>MGGVFQSATYTDERRFEPVFEYYRAFDTVLERPIVAALEDDPLDGFPSCDASASFADTAHSSATAARSLATETSGAPDCKRRNLAGSRRVLVLGGGGYAWPKHVLATHPDARLDVVEIDPAITRIAREHFFLDEAIERFDPAHERLNLICADGRALLDDIAEGLDRSYGAQPHVHYDAIVNDAFSGSEPVHSLATVEAAQAAKACLAPDGLYAANVVSDFDRSNVAFLRDLAATLLEAFDHVHVIPCPDEDYGGEDNYLVIATDSNRQFADAVPFDEDFLGTPLHDGHLRA</sequence>
<evidence type="ECO:0000313" key="6">
    <source>
        <dbReference type="EMBL" id="RNL42182.1"/>
    </source>
</evidence>
<dbReference type="PANTHER" id="PTHR43317:SF1">
    <property type="entry name" value="THERMOSPERMINE SYNTHASE ACAULIS5"/>
    <property type="match status" value="1"/>
</dbReference>
<proteinExistence type="inferred from homology"/>